<evidence type="ECO:0000256" key="7">
    <source>
        <dbReference type="ARBA" id="ARBA00022695"/>
    </source>
</evidence>
<dbReference type="GO" id="GO:0005886">
    <property type="term" value="C:plasma membrane"/>
    <property type="evidence" value="ECO:0007669"/>
    <property type="project" value="UniProtKB-SubCell"/>
</dbReference>
<evidence type="ECO:0000256" key="2">
    <source>
        <dbReference type="ARBA" id="ARBA00010185"/>
    </source>
</evidence>
<dbReference type="PROSITE" id="PS01315">
    <property type="entry name" value="CDS"/>
    <property type="match status" value="1"/>
</dbReference>
<feature type="transmembrane region" description="Helical" evidence="14">
    <location>
        <begin position="426"/>
        <end position="447"/>
    </location>
</feature>
<evidence type="ECO:0000256" key="4">
    <source>
        <dbReference type="ARBA" id="ARBA00022516"/>
    </source>
</evidence>
<dbReference type="AlphaFoldDB" id="A0ABD3F4S1"/>
<feature type="transmembrane region" description="Helical" evidence="14">
    <location>
        <begin position="348"/>
        <end position="371"/>
    </location>
</feature>
<keyword evidence="16" id="KW-1185">Reference proteome</keyword>
<comment type="pathway">
    <text evidence="13">Phospholipid metabolism; CDP-diacylglycerol biosynthesis; CDP-diacylglycerol from sn-glycerol 3-phosphate: step 3/3.</text>
</comment>
<feature type="transmembrane region" description="Helical" evidence="14">
    <location>
        <begin position="78"/>
        <end position="103"/>
    </location>
</feature>
<dbReference type="GO" id="GO:0004605">
    <property type="term" value="F:phosphatidate cytidylyltransferase activity"/>
    <property type="evidence" value="ECO:0007669"/>
    <property type="project" value="UniProtKB-EC"/>
</dbReference>
<comment type="similarity">
    <text evidence="2 13">Belongs to the CDS family.</text>
</comment>
<evidence type="ECO:0000313" key="15">
    <source>
        <dbReference type="EMBL" id="KAL3661817.1"/>
    </source>
</evidence>
<proteinExistence type="inferred from homology"/>
<evidence type="ECO:0000256" key="14">
    <source>
        <dbReference type="SAM" id="Phobius"/>
    </source>
</evidence>
<sequence>MCFPASPTQCYPGSVAILPQSSQETLLSPQGEYLPYTHESPRDHKGQRRWGLCLAFLQLNVVQRVLSAVVLAPAVTAFLWLSPAFATSTVCSFVVSACSYEYACLSNRIRLRILTRLENLEGIWGEDSTASRSSSEVRRLASGHTSEEDFMSDFSQSQPCESSTTLEADIILDIPAVRPSQTDLRSYWEDQEEGEIVRVDDELRDQEMRLGRHAVSDLASMYCFGNDKLAAACVSVVLCAASSVLFLLSIEHAEAIQSTEFYESRWFYSITTSFVAAFCACMAPDCQYALTILVQYGVFTVLAMYSTGCPLNDFSCGIGLDPEVALLVGMISVLICRSTWSRSGAEAFLTFMLDVLGLFYISGTLSVLVAFVDDERRLLYRELLIALLYIVWASDTGAYITGKVLEYVKYPYYHPLAAHLSKNKDYEGTIGAIIFGIGAMAVVSRVLELPGSFQSKALFTIAAVVIGRIGDLFESLLKRAAGVKDSGKLIPGHGGMLDRIDALMFATLVFSRYSAVGTYW</sequence>
<keyword evidence="8 14" id="KW-1133">Transmembrane helix</keyword>
<keyword evidence="5 13" id="KW-0808">Transferase</keyword>
<evidence type="ECO:0000313" key="16">
    <source>
        <dbReference type="Proteomes" id="UP001632037"/>
    </source>
</evidence>
<comment type="caution">
    <text evidence="15">The sequence shown here is derived from an EMBL/GenBank/DDBJ whole genome shotgun (WGS) entry which is preliminary data.</text>
</comment>
<evidence type="ECO:0000256" key="6">
    <source>
        <dbReference type="ARBA" id="ARBA00022692"/>
    </source>
</evidence>
<evidence type="ECO:0000256" key="1">
    <source>
        <dbReference type="ARBA" id="ARBA00004651"/>
    </source>
</evidence>
<evidence type="ECO:0000256" key="13">
    <source>
        <dbReference type="RuleBase" id="RU003938"/>
    </source>
</evidence>
<dbReference type="EC" id="2.7.7.41" evidence="13"/>
<name>A0ABD3F4S1_9STRA</name>
<organism evidence="15 16">
    <name type="scientific">Phytophthora oleae</name>
    <dbReference type="NCBI Taxonomy" id="2107226"/>
    <lineage>
        <taxon>Eukaryota</taxon>
        <taxon>Sar</taxon>
        <taxon>Stramenopiles</taxon>
        <taxon>Oomycota</taxon>
        <taxon>Peronosporomycetes</taxon>
        <taxon>Peronosporales</taxon>
        <taxon>Peronosporaceae</taxon>
        <taxon>Phytophthora</taxon>
    </lineage>
</organism>
<evidence type="ECO:0000256" key="9">
    <source>
        <dbReference type="ARBA" id="ARBA00023098"/>
    </source>
</evidence>
<dbReference type="GO" id="GO:0008654">
    <property type="term" value="P:phospholipid biosynthetic process"/>
    <property type="evidence" value="ECO:0007669"/>
    <property type="project" value="UniProtKB-KW"/>
</dbReference>
<evidence type="ECO:0000256" key="12">
    <source>
        <dbReference type="ARBA" id="ARBA00023264"/>
    </source>
</evidence>
<keyword evidence="7 13" id="KW-0548">Nucleotidyltransferase</keyword>
<dbReference type="PANTHER" id="PTHR46382">
    <property type="entry name" value="PHOSPHATIDATE CYTIDYLYLTRANSFERASE"/>
    <property type="match status" value="1"/>
</dbReference>
<feature type="transmembrane region" description="Helical" evidence="14">
    <location>
        <begin position="266"/>
        <end position="283"/>
    </location>
</feature>
<dbReference type="PANTHER" id="PTHR46382:SF1">
    <property type="entry name" value="PHOSPHATIDATE CYTIDYLYLTRANSFERASE"/>
    <property type="match status" value="1"/>
</dbReference>
<dbReference type="Proteomes" id="UP001632037">
    <property type="component" value="Unassembled WGS sequence"/>
</dbReference>
<dbReference type="InterPro" id="IPR000374">
    <property type="entry name" value="PC_trans"/>
</dbReference>
<comment type="subcellular location">
    <subcellularLocation>
        <location evidence="1">Cell membrane</location>
        <topology evidence="1">Multi-pass membrane protein</topology>
    </subcellularLocation>
</comment>
<keyword evidence="6 13" id="KW-0812">Transmembrane</keyword>
<protein>
    <recommendedName>
        <fullName evidence="13">Phosphatidate cytidylyltransferase</fullName>
        <ecNumber evidence="13">2.7.7.41</ecNumber>
    </recommendedName>
</protein>
<feature type="transmembrane region" description="Helical" evidence="14">
    <location>
        <begin position="288"/>
        <end position="306"/>
    </location>
</feature>
<gene>
    <name evidence="15" type="ORF">V7S43_013111</name>
</gene>
<keyword evidence="3" id="KW-1003">Cell membrane</keyword>
<keyword evidence="9" id="KW-0443">Lipid metabolism</keyword>
<feature type="transmembrane region" description="Helical" evidence="14">
    <location>
        <begin position="50"/>
        <end position="72"/>
    </location>
</feature>
<feature type="transmembrane region" description="Helical" evidence="14">
    <location>
        <begin position="383"/>
        <end position="405"/>
    </location>
</feature>
<evidence type="ECO:0000256" key="11">
    <source>
        <dbReference type="ARBA" id="ARBA00023209"/>
    </source>
</evidence>
<keyword evidence="11" id="KW-0594">Phospholipid biosynthesis</keyword>
<evidence type="ECO:0000256" key="10">
    <source>
        <dbReference type="ARBA" id="ARBA00023136"/>
    </source>
</evidence>
<keyword evidence="10 14" id="KW-0472">Membrane</keyword>
<reference evidence="15 16" key="1">
    <citation type="submission" date="2024-09" db="EMBL/GenBank/DDBJ databases">
        <title>Genome sequencing and assembly of Phytophthora oleae, isolate VK10A, causative agent of rot of olive drupes.</title>
        <authorList>
            <person name="Conti Taguali S."/>
            <person name="Riolo M."/>
            <person name="La Spada F."/>
            <person name="Cacciola S.O."/>
            <person name="Dionisio G."/>
        </authorList>
    </citation>
    <scope>NUCLEOTIDE SEQUENCE [LARGE SCALE GENOMIC DNA]</scope>
    <source>
        <strain evidence="15 16">VK10A</strain>
    </source>
</reference>
<keyword evidence="4" id="KW-0444">Lipid biosynthesis</keyword>
<evidence type="ECO:0000256" key="8">
    <source>
        <dbReference type="ARBA" id="ARBA00022989"/>
    </source>
</evidence>
<evidence type="ECO:0000256" key="3">
    <source>
        <dbReference type="ARBA" id="ARBA00022475"/>
    </source>
</evidence>
<comment type="catalytic activity">
    <reaction evidence="13">
        <text>a 1,2-diacyl-sn-glycero-3-phosphate + CTP + H(+) = a CDP-1,2-diacyl-sn-glycerol + diphosphate</text>
        <dbReference type="Rhea" id="RHEA:16229"/>
        <dbReference type="ChEBI" id="CHEBI:15378"/>
        <dbReference type="ChEBI" id="CHEBI:33019"/>
        <dbReference type="ChEBI" id="CHEBI:37563"/>
        <dbReference type="ChEBI" id="CHEBI:58332"/>
        <dbReference type="ChEBI" id="CHEBI:58608"/>
        <dbReference type="EC" id="2.7.7.41"/>
    </reaction>
</comment>
<evidence type="ECO:0000256" key="5">
    <source>
        <dbReference type="ARBA" id="ARBA00022679"/>
    </source>
</evidence>
<accession>A0ABD3F4S1</accession>
<feature type="transmembrane region" description="Helical" evidence="14">
    <location>
        <begin position="229"/>
        <end position="250"/>
    </location>
</feature>
<dbReference type="EMBL" id="JBIMZQ010000034">
    <property type="protein sequence ID" value="KAL3661817.1"/>
    <property type="molecule type" value="Genomic_DNA"/>
</dbReference>
<dbReference type="Pfam" id="PF01148">
    <property type="entry name" value="CTP_transf_1"/>
    <property type="match status" value="1"/>
</dbReference>
<keyword evidence="12" id="KW-1208">Phospholipid metabolism</keyword>